<evidence type="ECO:0000313" key="2">
    <source>
        <dbReference type="EMBL" id="DAD35854.1"/>
    </source>
</evidence>
<dbReference type="Proteomes" id="UP000607653">
    <property type="component" value="Unassembled WGS sequence"/>
</dbReference>
<protein>
    <submittedName>
        <fullName evidence="2">Uncharacterized protein</fullName>
    </submittedName>
</protein>
<dbReference type="AlphaFoldDB" id="A0A822YNT4"/>
<dbReference type="EMBL" id="DUZY01000004">
    <property type="protein sequence ID" value="DAD35854.1"/>
    <property type="molecule type" value="Genomic_DNA"/>
</dbReference>
<evidence type="ECO:0000313" key="3">
    <source>
        <dbReference type="Proteomes" id="UP000607653"/>
    </source>
</evidence>
<name>A0A822YNT4_NELNU</name>
<dbReference type="PANTHER" id="PTHR31118">
    <property type="entry name" value="CYCLASE-LIKE PROTEIN 2"/>
    <property type="match status" value="1"/>
</dbReference>
<dbReference type="GO" id="GO:0019441">
    <property type="term" value="P:L-tryptophan catabolic process to kynurenine"/>
    <property type="evidence" value="ECO:0007669"/>
    <property type="project" value="InterPro"/>
</dbReference>
<organism evidence="2 3">
    <name type="scientific">Nelumbo nucifera</name>
    <name type="common">Sacred lotus</name>
    <dbReference type="NCBI Taxonomy" id="4432"/>
    <lineage>
        <taxon>Eukaryota</taxon>
        <taxon>Viridiplantae</taxon>
        <taxon>Streptophyta</taxon>
        <taxon>Embryophyta</taxon>
        <taxon>Tracheophyta</taxon>
        <taxon>Spermatophyta</taxon>
        <taxon>Magnoliopsida</taxon>
        <taxon>Proteales</taxon>
        <taxon>Nelumbonaceae</taxon>
        <taxon>Nelumbo</taxon>
    </lineage>
</organism>
<feature type="chain" id="PRO_5032602395" evidence="1">
    <location>
        <begin position="31"/>
        <end position="147"/>
    </location>
</feature>
<sequence length="147" mass="16267">MVTRTIAPLTLLIFLCTEIIKFSVVSLAYAYPPTYGDDSGSCSSGSCSPRDDLVPVRREVYDDGRIFDISHKYREKMPAWGSSGGLGQFLWLLKSMKNGSLANNSEMKLPGEKNEKATQKVLDSPINASKMSGASRDTRKKFVYLCI</sequence>
<evidence type="ECO:0000256" key="1">
    <source>
        <dbReference type="SAM" id="SignalP"/>
    </source>
</evidence>
<gene>
    <name evidence="2" type="ORF">HUJ06_006494</name>
</gene>
<dbReference type="InterPro" id="IPR007325">
    <property type="entry name" value="KFase/CYL"/>
</dbReference>
<dbReference type="PANTHER" id="PTHR31118:SF12">
    <property type="entry name" value="CYCLASE-LIKE PROTEIN 2"/>
    <property type="match status" value="1"/>
</dbReference>
<comment type="caution">
    <text evidence="2">The sequence shown here is derived from an EMBL/GenBank/DDBJ whole genome shotgun (WGS) entry which is preliminary data.</text>
</comment>
<reference evidence="2 3" key="1">
    <citation type="journal article" date="2020" name="Mol. Biol. Evol.">
        <title>Distinct Expression and Methylation Patterns for Genes with Different Fates following a Single Whole-Genome Duplication in Flowering Plants.</title>
        <authorList>
            <person name="Shi T."/>
            <person name="Rahmani R.S."/>
            <person name="Gugger P.F."/>
            <person name="Wang M."/>
            <person name="Li H."/>
            <person name="Zhang Y."/>
            <person name="Li Z."/>
            <person name="Wang Q."/>
            <person name="Van de Peer Y."/>
            <person name="Marchal K."/>
            <person name="Chen J."/>
        </authorList>
    </citation>
    <scope>NUCLEOTIDE SEQUENCE [LARGE SCALE GENOMIC DNA]</scope>
    <source>
        <tissue evidence="2">Leaf</tissue>
    </source>
</reference>
<proteinExistence type="predicted"/>
<accession>A0A822YNT4</accession>
<keyword evidence="3" id="KW-1185">Reference proteome</keyword>
<dbReference type="GO" id="GO:0004061">
    <property type="term" value="F:arylformamidase activity"/>
    <property type="evidence" value="ECO:0007669"/>
    <property type="project" value="InterPro"/>
</dbReference>
<keyword evidence="1" id="KW-0732">Signal</keyword>
<feature type="signal peptide" evidence="1">
    <location>
        <begin position="1"/>
        <end position="30"/>
    </location>
</feature>